<accession>A0A502GDJ4</accession>
<evidence type="ECO:0000256" key="7">
    <source>
        <dbReference type="PROSITE-ProRule" id="PRU00473"/>
    </source>
</evidence>
<dbReference type="PROSITE" id="PS51123">
    <property type="entry name" value="OMPA_2"/>
    <property type="match status" value="1"/>
</dbReference>
<comment type="caution">
    <text evidence="11">The sequence shown here is derived from an EMBL/GenBank/DDBJ whole genome shotgun (WGS) entry which is preliminary data.</text>
</comment>
<comment type="subcellular location">
    <subcellularLocation>
        <location evidence="1">Cell membrane</location>
        <topology evidence="1">Single-pass membrane protein</topology>
    </subcellularLocation>
</comment>
<name>A0A502GDJ4_9PROT</name>
<sequence length="353" mass="37811">MAKGKGEGVTIVIKKEEGGEGGHHGGAWKVAYADFVTAMMAFFLLMWLLNATTEEQRRGLADYFNPTNVMGQRPSGSGQPFGGRTPNETGQMASNASSVRVETGPRPVVFDLEEDDSNTPASAVERREGPKGDDETATPARLLAERSAAIRASASAAPPGEREAGDRETGTGSADVTKATSEALREEHEKREREVLDRLADQVRAAVRDDPALADLAKQLQVEQTPEGLRIQILDAERQPMFALGGSVPADKARALLAKVAAVINRVPNAVSISGHTDATPFRPGARSNWDLSTERANATRRLLVEGGIPESRIRSVAGLAEREPLMANDPGNPANRRVSILLLRENTRNAAP</sequence>
<organism evidence="11 12">
    <name type="scientific">Muricoccus nepalensis</name>
    <dbReference type="NCBI Taxonomy" id="1854500"/>
    <lineage>
        <taxon>Bacteria</taxon>
        <taxon>Pseudomonadati</taxon>
        <taxon>Pseudomonadota</taxon>
        <taxon>Alphaproteobacteria</taxon>
        <taxon>Acetobacterales</taxon>
        <taxon>Roseomonadaceae</taxon>
        <taxon>Muricoccus</taxon>
    </lineage>
</organism>
<reference evidence="11 12" key="1">
    <citation type="journal article" date="2019" name="Environ. Microbiol.">
        <title>Species interactions and distinct microbial communities in high Arctic permafrost affected cryosols are associated with the CH4 and CO2 gas fluxes.</title>
        <authorList>
            <person name="Altshuler I."/>
            <person name="Hamel J."/>
            <person name="Turney S."/>
            <person name="Magnuson E."/>
            <person name="Levesque R."/>
            <person name="Greer C."/>
            <person name="Whyte L.G."/>
        </authorList>
    </citation>
    <scope>NUCLEOTIDE SEQUENCE [LARGE SCALE GENOMIC DNA]</scope>
    <source>
        <strain evidence="11 12">S9.3B</strain>
    </source>
</reference>
<dbReference type="EMBL" id="RCZP01000002">
    <property type="protein sequence ID" value="TPG60357.1"/>
    <property type="molecule type" value="Genomic_DNA"/>
</dbReference>
<dbReference type="PANTHER" id="PTHR30329:SF21">
    <property type="entry name" value="LIPOPROTEIN YIAD-RELATED"/>
    <property type="match status" value="1"/>
</dbReference>
<evidence type="ECO:0000256" key="1">
    <source>
        <dbReference type="ARBA" id="ARBA00004162"/>
    </source>
</evidence>
<evidence type="ECO:0000256" key="4">
    <source>
        <dbReference type="ARBA" id="ARBA00022692"/>
    </source>
</evidence>
<dbReference type="PANTHER" id="PTHR30329">
    <property type="entry name" value="STATOR ELEMENT OF FLAGELLAR MOTOR COMPLEX"/>
    <property type="match status" value="1"/>
</dbReference>
<dbReference type="CDD" id="cd07185">
    <property type="entry name" value="OmpA_C-like"/>
    <property type="match status" value="1"/>
</dbReference>
<dbReference type="InterPro" id="IPR050330">
    <property type="entry name" value="Bact_OuterMem_StrucFunc"/>
</dbReference>
<feature type="domain" description="OmpA-like" evidence="10">
    <location>
        <begin position="229"/>
        <end position="347"/>
    </location>
</feature>
<gene>
    <name evidence="11" type="ORF">EAH89_02955</name>
</gene>
<dbReference type="SUPFAM" id="SSF103088">
    <property type="entry name" value="OmpA-like"/>
    <property type="match status" value="1"/>
</dbReference>
<keyword evidence="5 9" id="KW-1133">Transmembrane helix</keyword>
<dbReference type="InterPro" id="IPR025713">
    <property type="entry name" value="MotB-like_N_dom"/>
</dbReference>
<keyword evidence="4 9" id="KW-0812">Transmembrane</keyword>
<evidence type="ECO:0000256" key="9">
    <source>
        <dbReference type="SAM" id="Phobius"/>
    </source>
</evidence>
<feature type="region of interest" description="Disordered" evidence="8">
    <location>
        <begin position="70"/>
        <end position="137"/>
    </location>
</feature>
<protein>
    <submittedName>
        <fullName evidence="11">Chemotaxis protein MotB</fullName>
    </submittedName>
</protein>
<feature type="compositionally biased region" description="Polar residues" evidence="8">
    <location>
        <begin position="170"/>
        <end position="180"/>
    </location>
</feature>
<evidence type="ECO:0000256" key="6">
    <source>
        <dbReference type="ARBA" id="ARBA00023136"/>
    </source>
</evidence>
<keyword evidence="12" id="KW-1185">Reference proteome</keyword>
<evidence type="ECO:0000256" key="8">
    <source>
        <dbReference type="SAM" id="MobiDB-lite"/>
    </source>
</evidence>
<keyword evidence="3" id="KW-1003">Cell membrane</keyword>
<feature type="compositionally biased region" description="Polar residues" evidence="8">
    <location>
        <begin position="86"/>
        <end position="100"/>
    </location>
</feature>
<proteinExistence type="inferred from homology"/>
<dbReference type="Proteomes" id="UP000317078">
    <property type="component" value="Unassembled WGS sequence"/>
</dbReference>
<dbReference type="Pfam" id="PF13677">
    <property type="entry name" value="MotB_plug"/>
    <property type="match status" value="1"/>
</dbReference>
<dbReference type="InterPro" id="IPR006665">
    <property type="entry name" value="OmpA-like"/>
</dbReference>
<feature type="compositionally biased region" description="Basic and acidic residues" evidence="8">
    <location>
        <begin position="160"/>
        <end position="169"/>
    </location>
</feature>
<feature type="region of interest" description="Disordered" evidence="8">
    <location>
        <begin position="150"/>
        <end position="192"/>
    </location>
</feature>
<dbReference type="GO" id="GO:0005886">
    <property type="term" value="C:plasma membrane"/>
    <property type="evidence" value="ECO:0007669"/>
    <property type="project" value="UniProtKB-SubCell"/>
</dbReference>
<evidence type="ECO:0000313" key="11">
    <source>
        <dbReference type="EMBL" id="TPG60357.1"/>
    </source>
</evidence>
<feature type="compositionally biased region" description="Basic and acidic residues" evidence="8">
    <location>
        <begin position="183"/>
        <end position="192"/>
    </location>
</feature>
<dbReference type="InterPro" id="IPR036737">
    <property type="entry name" value="OmpA-like_sf"/>
</dbReference>
<dbReference type="Pfam" id="PF00691">
    <property type="entry name" value="OmpA"/>
    <property type="match status" value="1"/>
</dbReference>
<dbReference type="OrthoDB" id="7170686at2"/>
<dbReference type="Gene3D" id="3.30.1330.60">
    <property type="entry name" value="OmpA-like domain"/>
    <property type="match status" value="1"/>
</dbReference>
<evidence type="ECO:0000313" key="12">
    <source>
        <dbReference type="Proteomes" id="UP000317078"/>
    </source>
</evidence>
<feature type="compositionally biased region" description="Basic and acidic residues" evidence="8">
    <location>
        <begin position="124"/>
        <end position="134"/>
    </location>
</feature>
<comment type="similarity">
    <text evidence="2">Belongs to the MotB family.</text>
</comment>
<dbReference type="RefSeq" id="WP_140881287.1">
    <property type="nucleotide sequence ID" value="NZ_RCZP01000002.1"/>
</dbReference>
<feature type="transmembrane region" description="Helical" evidence="9">
    <location>
        <begin position="30"/>
        <end position="49"/>
    </location>
</feature>
<keyword evidence="6 7" id="KW-0472">Membrane</keyword>
<evidence type="ECO:0000259" key="10">
    <source>
        <dbReference type="PROSITE" id="PS51123"/>
    </source>
</evidence>
<evidence type="ECO:0000256" key="5">
    <source>
        <dbReference type="ARBA" id="ARBA00022989"/>
    </source>
</evidence>
<evidence type="ECO:0000256" key="3">
    <source>
        <dbReference type="ARBA" id="ARBA00022475"/>
    </source>
</evidence>
<evidence type="ECO:0000256" key="2">
    <source>
        <dbReference type="ARBA" id="ARBA00008914"/>
    </source>
</evidence>
<dbReference type="AlphaFoldDB" id="A0A502GDJ4"/>